<protein>
    <recommendedName>
        <fullName evidence="3">Nuclease HARBI1</fullName>
    </recommendedName>
</protein>
<evidence type="ECO:0000313" key="2">
    <source>
        <dbReference type="Proteomes" id="UP001460270"/>
    </source>
</evidence>
<reference evidence="2" key="1">
    <citation type="submission" date="2024-04" db="EMBL/GenBank/DDBJ databases">
        <title>Salinicola lusitanus LLJ914,a marine bacterium isolated from the Okinawa Trough.</title>
        <authorList>
            <person name="Li J."/>
        </authorList>
    </citation>
    <scope>NUCLEOTIDE SEQUENCE [LARGE SCALE GENOMIC DNA]</scope>
</reference>
<dbReference type="EMBL" id="JBBPFD010000005">
    <property type="protein sequence ID" value="KAK7925045.1"/>
    <property type="molecule type" value="Genomic_DNA"/>
</dbReference>
<evidence type="ECO:0008006" key="3">
    <source>
        <dbReference type="Google" id="ProtNLM"/>
    </source>
</evidence>
<dbReference type="Proteomes" id="UP001460270">
    <property type="component" value="Unassembled WGS sequence"/>
</dbReference>
<gene>
    <name evidence="1" type="ORF">WMY93_007355</name>
</gene>
<sequence length="259" mass="29293">MALLALLEEDTVDRGLRRDRVFSDREDLLAHDDDWLISRFRLPRAVLLQLCAELGPELERTARRNHAISVQTQVLTRLSFLATGSYQHEMADRSGISQPSLSALMPAMLDAIIKMSIKCIKFPYTVEEQTNIKRQFAAMTDFPNVIGIVGTPSSSGFLFRSWTPKHHKRFTTIMCMHALAVLERAIGLLKCRWRCLDASGGKLLYKPSMVCRILMACGVLHNVALRNGIPIPRMHRHHLLIAITLTTTPRLVMKSTYSV</sequence>
<comment type="caution">
    <text evidence="1">The sequence shown here is derived from an EMBL/GenBank/DDBJ whole genome shotgun (WGS) entry which is preliminary data.</text>
</comment>
<keyword evidence="2" id="KW-1185">Reference proteome</keyword>
<dbReference type="PRINTS" id="PR02086">
    <property type="entry name" value="PUTNUCHARBI1"/>
</dbReference>
<proteinExistence type="predicted"/>
<name>A0AAW0PGF0_9GOBI</name>
<accession>A0AAW0PGF0</accession>
<dbReference type="AlphaFoldDB" id="A0AAW0PGF0"/>
<dbReference type="InterPro" id="IPR026103">
    <property type="entry name" value="HARBI1_animal"/>
</dbReference>
<organism evidence="1 2">
    <name type="scientific">Mugilogobius chulae</name>
    <name type="common">yellowstripe goby</name>
    <dbReference type="NCBI Taxonomy" id="88201"/>
    <lineage>
        <taxon>Eukaryota</taxon>
        <taxon>Metazoa</taxon>
        <taxon>Chordata</taxon>
        <taxon>Craniata</taxon>
        <taxon>Vertebrata</taxon>
        <taxon>Euteleostomi</taxon>
        <taxon>Actinopterygii</taxon>
        <taxon>Neopterygii</taxon>
        <taxon>Teleostei</taxon>
        <taxon>Neoteleostei</taxon>
        <taxon>Acanthomorphata</taxon>
        <taxon>Gobiaria</taxon>
        <taxon>Gobiiformes</taxon>
        <taxon>Gobioidei</taxon>
        <taxon>Gobiidae</taxon>
        <taxon>Gobionellinae</taxon>
        <taxon>Mugilogobius</taxon>
    </lineage>
</organism>
<evidence type="ECO:0000313" key="1">
    <source>
        <dbReference type="EMBL" id="KAK7925045.1"/>
    </source>
</evidence>